<dbReference type="FunFam" id="3.10.490.20:FF:000009">
    <property type="entry name" value="Dynein heavy chain 4"/>
    <property type="match status" value="1"/>
</dbReference>
<evidence type="ECO:0000259" key="16">
    <source>
        <dbReference type="SMART" id="SM00382"/>
    </source>
</evidence>
<dbReference type="GO" id="GO:0051959">
    <property type="term" value="F:dynein light intermediate chain binding"/>
    <property type="evidence" value="ECO:0007669"/>
    <property type="project" value="InterPro"/>
</dbReference>
<dbReference type="FunFam" id="3.20.180.20:FF:000001">
    <property type="entry name" value="Dynein axonemal heavy chain 5"/>
    <property type="match status" value="1"/>
</dbReference>
<dbReference type="InterPro" id="IPR042222">
    <property type="entry name" value="Dynein_2_N"/>
</dbReference>
<dbReference type="Pfam" id="PF03028">
    <property type="entry name" value="Dynein_heavy"/>
    <property type="match status" value="1"/>
</dbReference>
<keyword evidence="8" id="KW-0243">Dynein</keyword>
<feature type="coiled-coil region" evidence="14">
    <location>
        <begin position="3030"/>
        <end position="3099"/>
    </location>
</feature>
<dbReference type="Gene3D" id="3.40.50.300">
    <property type="entry name" value="P-loop containing nucleotide triphosphate hydrolases"/>
    <property type="match status" value="5"/>
</dbReference>
<dbReference type="Gene3D" id="1.20.140.100">
    <property type="entry name" value="Dynein heavy chain, N-terminal domain 2"/>
    <property type="match status" value="1"/>
</dbReference>
<dbReference type="GO" id="GO:0007018">
    <property type="term" value="P:microtubule-based movement"/>
    <property type="evidence" value="ECO:0007669"/>
    <property type="project" value="InterPro"/>
</dbReference>
<keyword evidence="9 14" id="KW-0175">Coiled coil</keyword>
<comment type="similarity">
    <text evidence="2">Belongs to the dynein heavy chain family.</text>
</comment>
<evidence type="ECO:0000256" key="7">
    <source>
        <dbReference type="ARBA" id="ARBA00022840"/>
    </source>
</evidence>
<evidence type="ECO:0000256" key="6">
    <source>
        <dbReference type="ARBA" id="ARBA00022741"/>
    </source>
</evidence>
<accession>A0A7J6LXM3</accession>
<evidence type="ECO:0000313" key="18">
    <source>
        <dbReference type="Proteomes" id="UP000572268"/>
    </source>
</evidence>
<dbReference type="InterPro" id="IPR035699">
    <property type="entry name" value="AAA_6"/>
</dbReference>
<evidence type="ECO:0000256" key="13">
    <source>
        <dbReference type="ARBA" id="ARBA00023273"/>
    </source>
</evidence>
<dbReference type="GO" id="GO:0005930">
    <property type="term" value="C:axoneme"/>
    <property type="evidence" value="ECO:0007669"/>
    <property type="project" value="UniProtKB-SubCell"/>
</dbReference>
<feature type="coiled-coil region" evidence="14">
    <location>
        <begin position="1277"/>
        <end position="1304"/>
    </location>
</feature>
<dbReference type="GO" id="GO:0045505">
    <property type="term" value="F:dynein intermediate chain binding"/>
    <property type="evidence" value="ECO:0007669"/>
    <property type="project" value="InterPro"/>
</dbReference>
<protein>
    <recommendedName>
        <fullName evidence="16">AAA+ ATPase domain-containing protein</fullName>
    </recommendedName>
</protein>
<evidence type="ECO:0000256" key="10">
    <source>
        <dbReference type="ARBA" id="ARBA00023069"/>
    </source>
</evidence>
<dbReference type="Gene3D" id="3.20.180.20">
    <property type="entry name" value="Dynein heavy chain, N-terminal domain 2"/>
    <property type="match status" value="1"/>
</dbReference>
<evidence type="ECO:0000256" key="4">
    <source>
        <dbReference type="ARBA" id="ARBA00022701"/>
    </source>
</evidence>
<dbReference type="Pfam" id="PF08393">
    <property type="entry name" value="DHC_N2"/>
    <property type="match status" value="1"/>
</dbReference>
<dbReference type="InterPro" id="IPR041589">
    <property type="entry name" value="DNAH3_AAA_lid_1"/>
</dbReference>
<dbReference type="FunFam" id="3.40.50.300:FF:000063">
    <property type="entry name" value="dynein heavy chain 6, axonemal"/>
    <property type="match status" value="1"/>
</dbReference>
<dbReference type="FunFam" id="3.40.50.300:FF:002141">
    <property type="entry name" value="Dynein heavy chain"/>
    <property type="match status" value="1"/>
</dbReference>
<dbReference type="FunFam" id="3.40.50.300:FF:000362">
    <property type="entry name" value="Dynein, axonemal, heavy chain 6"/>
    <property type="match status" value="1"/>
</dbReference>
<dbReference type="PANTHER" id="PTHR22878:SF68">
    <property type="entry name" value="DYNEIN HEAVY CHAIN 6, AXONEMAL-LIKE"/>
    <property type="match status" value="1"/>
</dbReference>
<dbReference type="GO" id="GO:0008569">
    <property type="term" value="F:minus-end-directed microtubule motor activity"/>
    <property type="evidence" value="ECO:0007669"/>
    <property type="project" value="InterPro"/>
</dbReference>
<evidence type="ECO:0000256" key="14">
    <source>
        <dbReference type="SAM" id="Coils"/>
    </source>
</evidence>
<dbReference type="InterPro" id="IPR042228">
    <property type="entry name" value="Dynein_linker_3"/>
</dbReference>
<feature type="compositionally biased region" description="Low complexity" evidence="15">
    <location>
        <begin position="89"/>
        <end position="99"/>
    </location>
</feature>
<evidence type="ECO:0000256" key="11">
    <source>
        <dbReference type="ARBA" id="ARBA00023175"/>
    </source>
</evidence>
<feature type="region of interest" description="Disordered" evidence="15">
    <location>
        <begin position="1"/>
        <end position="36"/>
    </location>
</feature>
<dbReference type="Gene3D" id="1.10.8.720">
    <property type="entry name" value="Region D6 of dynein motor"/>
    <property type="match status" value="1"/>
</dbReference>
<dbReference type="Gene3D" id="1.10.8.1220">
    <property type="match status" value="1"/>
</dbReference>
<dbReference type="Gene3D" id="6.10.140.1060">
    <property type="match status" value="1"/>
</dbReference>
<keyword evidence="13" id="KW-0966">Cell projection</keyword>
<gene>
    <name evidence="17" type="ORF">FOL46_004455</name>
</gene>
<feature type="region of interest" description="Disordered" evidence="15">
    <location>
        <begin position="82"/>
        <end position="116"/>
    </location>
</feature>
<evidence type="ECO:0000256" key="3">
    <source>
        <dbReference type="ARBA" id="ARBA00022490"/>
    </source>
</evidence>
<evidence type="ECO:0000256" key="5">
    <source>
        <dbReference type="ARBA" id="ARBA00022737"/>
    </source>
</evidence>
<feature type="coiled-coil region" evidence="14">
    <location>
        <begin position="956"/>
        <end position="983"/>
    </location>
</feature>
<dbReference type="Pfam" id="PF17852">
    <property type="entry name" value="Dynein_AAA_lid"/>
    <property type="match status" value="1"/>
</dbReference>
<dbReference type="InterPro" id="IPR013602">
    <property type="entry name" value="Dynein_heavy_linker"/>
</dbReference>
<keyword evidence="10" id="KW-0969">Cilium</keyword>
<dbReference type="FunFam" id="1.20.920.30:FF:000002">
    <property type="entry name" value="Dynein axonemal heavy chain 3"/>
    <property type="match status" value="1"/>
</dbReference>
<dbReference type="FunFam" id="1.10.8.720:FF:000001">
    <property type="entry name" value="dynein heavy chain 7, axonemal"/>
    <property type="match status" value="1"/>
</dbReference>
<evidence type="ECO:0000256" key="2">
    <source>
        <dbReference type="ARBA" id="ARBA00008887"/>
    </source>
</evidence>
<dbReference type="PANTHER" id="PTHR22878">
    <property type="entry name" value="DYNEIN HEAVY CHAIN 6, AXONEMAL-LIKE-RELATED"/>
    <property type="match status" value="1"/>
</dbReference>
<dbReference type="SMART" id="SM00382">
    <property type="entry name" value="AAA"/>
    <property type="match status" value="3"/>
</dbReference>
<dbReference type="FunFam" id="1.10.8.1220:FF:000001">
    <property type="entry name" value="Dynein axonemal heavy chain 5"/>
    <property type="match status" value="1"/>
</dbReference>
<comment type="caution">
    <text evidence="17">The sequence shown here is derived from an EMBL/GenBank/DDBJ whole genome shotgun (WGS) entry which is preliminary data.</text>
</comment>
<dbReference type="GO" id="GO:0005524">
    <property type="term" value="F:ATP binding"/>
    <property type="evidence" value="ECO:0007669"/>
    <property type="project" value="UniProtKB-KW"/>
</dbReference>
<keyword evidence="6" id="KW-0547">Nucleotide-binding</keyword>
<dbReference type="GO" id="GO:0005874">
    <property type="term" value="C:microtubule"/>
    <property type="evidence" value="ECO:0007669"/>
    <property type="project" value="UniProtKB-KW"/>
</dbReference>
<keyword evidence="4" id="KW-0493">Microtubule</keyword>
<dbReference type="InterPro" id="IPR041466">
    <property type="entry name" value="Dynein_AAA5_ext"/>
</dbReference>
<evidence type="ECO:0000256" key="15">
    <source>
        <dbReference type="SAM" id="MobiDB-lite"/>
    </source>
</evidence>
<dbReference type="Pfam" id="PF12775">
    <property type="entry name" value="AAA_7"/>
    <property type="match status" value="1"/>
</dbReference>
<dbReference type="InterPro" id="IPR024317">
    <property type="entry name" value="Dynein_heavy_chain_D4_dom"/>
</dbReference>
<dbReference type="Pfam" id="PF12780">
    <property type="entry name" value="AAA_8"/>
    <property type="match status" value="1"/>
</dbReference>
<evidence type="ECO:0000256" key="9">
    <source>
        <dbReference type="ARBA" id="ARBA00023054"/>
    </source>
</evidence>
<dbReference type="EMBL" id="JABANN010000271">
    <property type="protein sequence ID" value="KAF4664033.1"/>
    <property type="molecule type" value="Genomic_DNA"/>
</dbReference>
<dbReference type="FunFam" id="1.20.140.100:FF:000004">
    <property type="entry name" value="Dynein axonemal heavy chain 6"/>
    <property type="match status" value="1"/>
</dbReference>
<dbReference type="SUPFAM" id="SSF52540">
    <property type="entry name" value="P-loop containing nucleoside triphosphate hydrolases"/>
    <property type="match status" value="4"/>
</dbReference>
<proteinExistence type="inferred from homology"/>
<dbReference type="InterPro" id="IPR043160">
    <property type="entry name" value="Dynein_C_barrel"/>
</dbReference>
<dbReference type="GO" id="GO:0030286">
    <property type="term" value="C:dynein complex"/>
    <property type="evidence" value="ECO:0007669"/>
    <property type="project" value="UniProtKB-KW"/>
</dbReference>
<dbReference type="Gene3D" id="1.20.920.30">
    <property type="match status" value="1"/>
</dbReference>
<keyword evidence="12" id="KW-0206">Cytoskeleton</keyword>
<dbReference type="Gene3D" id="1.10.8.710">
    <property type="match status" value="1"/>
</dbReference>
<dbReference type="Proteomes" id="UP000572268">
    <property type="component" value="Unassembled WGS sequence"/>
</dbReference>
<dbReference type="Gene3D" id="1.20.58.1120">
    <property type="match status" value="1"/>
</dbReference>
<name>A0A7J6LXM3_PEROL</name>
<evidence type="ECO:0000256" key="1">
    <source>
        <dbReference type="ARBA" id="ARBA00004430"/>
    </source>
</evidence>
<dbReference type="Gene3D" id="1.10.287.2620">
    <property type="match status" value="1"/>
</dbReference>
<dbReference type="InterPro" id="IPR042219">
    <property type="entry name" value="AAA_lid_11_sf"/>
</dbReference>
<dbReference type="Pfam" id="PF12774">
    <property type="entry name" value="AAA_6"/>
    <property type="match status" value="1"/>
</dbReference>
<keyword evidence="7" id="KW-0067">ATP-binding</keyword>
<evidence type="ECO:0000313" key="17">
    <source>
        <dbReference type="EMBL" id="KAF4664033.1"/>
    </source>
</evidence>
<dbReference type="Pfam" id="PF12777">
    <property type="entry name" value="MT"/>
    <property type="match status" value="1"/>
</dbReference>
<feature type="domain" description="AAA+ ATPase" evidence="16">
    <location>
        <begin position="2214"/>
        <end position="2369"/>
    </location>
</feature>
<keyword evidence="11" id="KW-0505">Motor protein</keyword>
<keyword evidence="3" id="KW-0963">Cytoplasm</keyword>
<feature type="domain" description="AAA+ ATPase" evidence="16">
    <location>
        <begin position="1574"/>
        <end position="1713"/>
    </location>
</feature>
<reference evidence="17 18" key="1">
    <citation type="submission" date="2020-04" db="EMBL/GenBank/DDBJ databases">
        <title>Perkinsus olseni comparative genomics.</title>
        <authorList>
            <person name="Bogema D.R."/>
        </authorList>
    </citation>
    <scope>NUCLEOTIDE SEQUENCE [LARGE SCALE GENOMIC DNA]</scope>
    <source>
        <strain evidence="17">ATCC PRA-31</strain>
    </source>
</reference>
<dbReference type="InterPro" id="IPR024743">
    <property type="entry name" value="Dynein_HC_stalk"/>
</dbReference>
<evidence type="ECO:0000256" key="12">
    <source>
        <dbReference type="ARBA" id="ARBA00023212"/>
    </source>
</evidence>
<dbReference type="Pfam" id="PF12781">
    <property type="entry name" value="AAA_9"/>
    <property type="match status" value="1"/>
</dbReference>
<dbReference type="FunFam" id="1.20.920.20:FF:000001">
    <property type="entry name" value="dynein heavy chain 2, axonemal"/>
    <property type="match status" value="1"/>
</dbReference>
<feature type="domain" description="AAA+ ATPase" evidence="16">
    <location>
        <begin position="1855"/>
        <end position="1991"/>
    </location>
</feature>
<dbReference type="Gene3D" id="3.10.490.20">
    <property type="match status" value="1"/>
</dbReference>
<organism evidence="17 18">
    <name type="scientific">Perkinsus olseni</name>
    <name type="common">Perkinsus atlanticus</name>
    <dbReference type="NCBI Taxonomy" id="32597"/>
    <lineage>
        <taxon>Eukaryota</taxon>
        <taxon>Sar</taxon>
        <taxon>Alveolata</taxon>
        <taxon>Perkinsozoa</taxon>
        <taxon>Perkinsea</taxon>
        <taxon>Perkinsida</taxon>
        <taxon>Perkinsidae</taxon>
        <taxon>Perkinsus</taxon>
    </lineage>
</organism>
<dbReference type="InterPro" id="IPR043157">
    <property type="entry name" value="Dynein_AAA1S"/>
</dbReference>
<evidence type="ECO:0000256" key="8">
    <source>
        <dbReference type="ARBA" id="ARBA00023017"/>
    </source>
</evidence>
<dbReference type="InterPro" id="IPR041658">
    <property type="entry name" value="AAA_lid_11"/>
</dbReference>
<dbReference type="InterPro" id="IPR035706">
    <property type="entry name" value="AAA_9"/>
</dbReference>
<dbReference type="InterPro" id="IPR003593">
    <property type="entry name" value="AAA+_ATPase"/>
</dbReference>
<dbReference type="InterPro" id="IPR041228">
    <property type="entry name" value="Dynein_C"/>
</dbReference>
<dbReference type="FunFam" id="1.10.8.710:FF:000004">
    <property type="entry name" value="Dynein axonemal heavy chain 6"/>
    <property type="match status" value="1"/>
</dbReference>
<dbReference type="Pfam" id="PF18198">
    <property type="entry name" value="AAA_lid_11"/>
    <property type="match status" value="1"/>
</dbReference>
<dbReference type="Pfam" id="PF17857">
    <property type="entry name" value="AAA_lid_1"/>
    <property type="match status" value="1"/>
</dbReference>
<dbReference type="InterPro" id="IPR027417">
    <property type="entry name" value="P-loop_NTPase"/>
</dbReference>
<dbReference type="Gene3D" id="1.20.1270.280">
    <property type="match status" value="1"/>
</dbReference>
<keyword evidence="5" id="KW-0677">Repeat</keyword>
<dbReference type="Gene3D" id="1.20.920.20">
    <property type="match status" value="1"/>
</dbReference>
<dbReference type="FunFam" id="3.40.50.300:FF:001145">
    <property type="entry name" value="Putative dynein heavy chain"/>
    <property type="match status" value="1"/>
</dbReference>
<sequence length="4266" mass="477015">MSTPSADPPKKQQVKSASTSRLPPIEGANTKEKKVSFGLPEGLLSKGIGPNLGSPLVSSSSFRHLGTGSLWKVPAPRSKVFDASRRSHSLSVSRSASTSQLGKASQKSHPLLKRRSSSSILELDSARAQRQLVPKHMRYIKRLYLEPLYSKTGGGNKRKSVDIDALTLPLTSVERGRDDDLDEDEKAYREAEVLKTGDDAIAFFAKHGDNAPIKFIYCARVSPEGAFQPYAIECLPKQFSREEGAGDALDVLLSKLPEYFVVTPPGVLHVIKGSEDPTVFTTNSQWMHESRTFSIVSKLEFFRHYSENRSLRTWRQNANAERYAALRSKLSKRLVLLRPLLAPSLAKVNAVCKGDIQLRTRLFHGPPQQISGSQTYTVKDFLKLQESYRYQESDADVKVLEATRDDIADGVEALVDKASAKDRITPETCAQVIALQQDAEAGIIDAALLGESWNERSAKSLVQQKKLKEVLAKRKKLAAQEAKLLWFAIRLVEQQLRSAHIGVAIASVREFCSLLAAGAELLLPGFTCSLACLHGGVRKLLPPEEETQARPLFSLTVGFNPSNEAREADQDSLTFYPSRSEFEGATEKFWEGISEGLSRVPSILCTRHYDTLPRPEGRPELSRMEGRPVSRMITEMPEFVIFADYVSRKLLGDVDGAIEYSMVHYAPARVVFDFGLQWDENQYIEEVGQDCERISEDMDLMKDFKEAVIPNVKLHHTVGAILVDGQPMRSSLEPVPVRALEVMKRLLNDIAKEKSKEAMTALLAFEAVWVNLVFWIRLLGNWSRFIALLTINRRPESTMGTVLQPHCLRRILGAASLLLRSKQPITQDQSKAAGVWSCASLAYWITRDRARSTFNVMQGLEEGNEMVTGLYATLRKFGATISLDEQMQLDVMQSKMEELTDKKLLEASVCIENIRMDMTKDCLEKCTSLDDELAHLERSLGCGVFLSADPVVNGTHEDVIEELDRIQDKIAKDEERVNTLLQSLQLMRANPYDFSQLQKLKSRYEQRRGIWDTVATWRSLTTNWLNVPLREVDVEEMNRTVNTMFKEAFKLSKQLDGDQVVDQTKSLIEHWKGNLTVILELGNPVMQRRHWERVCQAIGLPLTGTAAMRVTLSTLEKQNIYTHREVVGEVSAAASGEHALEKTMEKVAGAWDGLQLPVMNHRNSKHLWILGDVSELVTLLEDHAVTVQTVQGSRFVAGVKATVEEWSKKISLASDVLDEWLQVQRSWMYLENIFSAEDIQRQLPNEAAKFKSVDKFWNELFKKIRRSFPGAMDAFHIPNLLTQLQDANETLDQVQKSLEDYLETKRALFPRFYFLSNDELLSILSQTRNPHAVQEHLSKCFDAMNRVVFDPEKNSPPEITHFSDIAGEKVPNSTPVRAEGAVEIWLNHILDQMVQSLYDLTKKSLLEYPEDGRYRRDWLFADYPAQSVLLVDMISWTSICERALGQDATDGKGGENPLAGCVKYHQEQLQESVTYVRQDLSKLQRILMGALIVLDVHNITVIEQLLAADCRSVNDFDWSKQLRYYWDANVDDCMCRQTISSFKYSYEYLGNGPRLVITALTDKCYMTLTGALHLNYGGAPAGPAGTGKTETTKDLGKALAVQCVVFNCSDGLDYKIMGRFFSGLAQAGAWACFDEFNRIQVEVLSVIAQQMLTITQAIRSKVSVFEFSGREIPLNPRFGVFITMNPGYAGRTELPDNLKSLFRPVAMMVPDYALIAEIILYSEGFEAGSMLARKMVQLYRLASEQLSKQDHYDFGMRAVKSVLVMAGQLKRKYPELNEDVTLIRAMRDSNVPKFVSADLPLFMGIISDLFPGIEVPYVDYGALQKEIEAQLRKEHLQVVEGYVGKIIQLLETQLVRHGVMVVGVTATGKSTCSTVLSRALSQLHSDGSTDPAHQLTKVMALNPKSISMEELYGSFNENTGEWSDGLVAILVREALSDTSENKKWVQFDGPVDAIWIENMNTVLDDNKMLCLNNGERIKLAPTMTMMFEVNDLAVASPATVSRCGMVFIEPVHLGWRAPIDTWKEVRSQSYPKYAADLHRFVVDLCDAALPFIRSQLKEAPGIPSVDANLCKSFMEFCDAFVNDSNGFERVMPVEPGQEEPTIKPATRSDAANDKLLRMYVIVAAVRSLGGNLHEASRGEFLELARPHFEAICPDVGKFDDLYSMTVDAEKGSFWHIEERVQPFTYTPGMPFFSILVPTTESTSQFITLDALTRNGTNILFSGETGVGKSVGITAFLENLVREGEQADAGMKFTVATANVSAQTSSGNVVDIFETRLDRKRKNLLGPPAGSKMVVFVDDINMPLVEVYGAQPPIELLRQVVDYKGFYDRRKLFWKNVADTQIIAACGPPGGGRNAVTPRLLRHFCMQWIPDISKDAMILIFDSILNGWLMAQAPHLAEMSNAIVRATVDAFFDISRDLLPTPLKSHYTFNLRDPAKMLQGMLMVDGEKVLTGKDELLELWLHEATRQFRDRLIDDVDREWFDELFNKKLSEYCGVSWEIPRWRELMFGDYMDRAANAYTECHDPEKLSRVFQEYLDEYNMTYPSTMNLIFFSDARAHLSRVARVIRQPRGNALLVGVSGVGRKSVTRMAAFMAEYSLVTIEITRSYDSAAFKEDIKSMMLNVAKSSGKGLVFLFSDTQIVKESFLECINNILNTGEVPNLFAPDEVEQIIGLVRPLAKAVGKQDSRDVIWSHFVHLVRESLHIVLAFSPVGEAFRARCRQFPSLINCCTIDWFMPWPKDALYSVAERNYKDADKSLGIDNYVGSLSTMSGVIHSSVTSMAENFFLTLRRRTYITPTSYLELIKLFLSLLEELQGVLTARLRRYTVGVDKLNQTNAIVDKLKQDLTEMQPVLKKASEDTATLMEQVTRDEADAQEKKLACAEDEKAASAAAAEANAIKTDCQADLDEAMPAYHSAMKSLESLDKKDIQEAKSFTKPPALVEVVLKAVCLLLGKKETWDDAKKVMGDMGFLQSLKSYDKDSLASNPKLTAKLQTYISRDDFNAESVSRVSKAATSLCMWVIAMDVYGRVARGIEPKKAKLAEAEKMLADAEHQLATKKAVLKEVEDRVEGLRAKLSQAKQKAQQLEKDMEIATIKLGRAEKLLAGLGNEAVRWKAASAQLEQNLKDIVGNVVLGGGFVAYLGPFTADFREKLTEKWIQECLGEEVQLAVDSRWSCDAVLGDPAQIREWNIQGLPDDKLSVENGIIVSRGRRWPLMIDPQGQANKWIRNLGKEKDIQVIKLTDATYLRTLENGIRNGNAVLLENVEEVLDPALEPVLSKQVFKKGGQSLIRLGTEDVPYSNDFAFYITTKMPNPHYLPEICIKVTIINFTVTPSGLESQLVSEVVAHERPDLEQKRGELVVQIAADKNELNRIEQLILKLLAENEGDILADDTLIQTLDQSKETTDAVNERMGNAERTMVEIEKARVSYAPVGARGSILYFVIADMSTIDPMYQYSLEFFVNLFKGRLAKSEKSDDVQQRVSFIIEDLTLSTYTNICRGLFEDHKLLYSALNTIQVLRSVKKIPSHTWQFFQIGVEAASGLADLETVLGSYPCPEWCEATAWGKIVALVTLAGLAGAEDVDGLLQDMTENLDDWEKFSNSGHMYETPLPRGWDGKVTSFHRLCIVKSLRENLLVPAMRVFVAENLGKEFVVSPALDLRSCFDDSDCATPIIFVLSPGADPTDNVIKLASSLGYADRLHMLSLGQGQGPKAEALIDRARDKGDWVMLQNCHLAASWMTSLEKIQALLDPSTVSRSYRLWLTSMPSKSFPVPVLQAGIKITNEPPKGLRANLTRSFQTITEDLFEGNSKPKAFKKLLFALAFFHAVILERRKFGPIGWNIPYEWMDSDFQVSTEQLDMYLNEQPGVPLKTLSYLVAEVNYGGRVTDDKDVRLITAILASFFRHETVEESNYRFSAADMYYAPDASGLGDVRSYIAALPQDEDPIVFGLHSNALITAQINQAKKLLEAIVSVQPQLSAGDGGLAPEEIVSNMVSEFTGRMPDVISTANGHELSFAKEESGRTISLGVFLAQEIDRFNLLVGVVKASLAALAKAIKGLIVMSSDLEEMFNSFLIQRVPAKWTAVAYPCLKPLNSWVSDFIQRVDFMNSWAHDGPPTSFWLPAFFFPQGFMTAGMQMHARAHKIPIDSLMFETNVLTYPTPDDLPEPPETGVNIHGLFLQGAGWDLDGACLQESAPAVLFIPLPVISLRPVLCADVEDSGSKYSCPLYKTSVRAGTLSTTGHSTNFIMYLSVNRSSEAAAHWVRRGVASLCMLDD</sequence>
<dbReference type="InterPro" id="IPR026983">
    <property type="entry name" value="DHC"/>
</dbReference>
<dbReference type="Pfam" id="PF18199">
    <property type="entry name" value="Dynein_C"/>
    <property type="match status" value="1"/>
</dbReference>
<comment type="subcellular location">
    <subcellularLocation>
        <location evidence="1">Cytoplasm</location>
        <location evidence="1">Cytoskeleton</location>
        <location evidence="1">Cilium axoneme</location>
    </subcellularLocation>
</comment>
<dbReference type="InterPro" id="IPR004273">
    <property type="entry name" value="Dynein_heavy_D6_P-loop"/>
</dbReference>